<proteinExistence type="predicted"/>
<name>A0A0F9UFS6_9ZZZZ</name>
<dbReference type="SFLD" id="SFLDS00005">
    <property type="entry name" value="Isoprenoid_Synthase_Type_I"/>
    <property type="match status" value="1"/>
</dbReference>
<dbReference type="GO" id="GO:0046905">
    <property type="term" value="F:15-cis-phytoene synthase activity"/>
    <property type="evidence" value="ECO:0007669"/>
    <property type="project" value="InterPro"/>
</dbReference>
<dbReference type="PANTHER" id="PTHR31480">
    <property type="entry name" value="BIFUNCTIONAL LYCOPENE CYCLASE/PHYTOENE SYNTHASE"/>
    <property type="match status" value="1"/>
</dbReference>
<dbReference type="SUPFAM" id="SSF48576">
    <property type="entry name" value="Terpenoid synthases"/>
    <property type="match status" value="1"/>
</dbReference>
<evidence type="ECO:0008006" key="3">
    <source>
        <dbReference type="Google" id="ProtNLM"/>
    </source>
</evidence>
<dbReference type="Pfam" id="PF00494">
    <property type="entry name" value="SQS_PSY"/>
    <property type="match status" value="1"/>
</dbReference>
<evidence type="ECO:0000313" key="2">
    <source>
        <dbReference type="EMBL" id="KKN52448.1"/>
    </source>
</evidence>
<dbReference type="InterPro" id="IPR044843">
    <property type="entry name" value="Trans_IPPS_bact-type"/>
</dbReference>
<dbReference type="GO" id="GO:0016117">
    <property type="term" value="P:carotenoid biosynthetic process"/>
    <property type="evidence" value="ECO:0007669"/>
    <property type="project" value="InterPro"/>
</dbReference>
<sequence length="282" mass="32907">MTPDEYCRDKAAKSGSSFYYSFLFLPPEKRQAITAVYAFCREVDDAVDEISDPEVAAQTLAWWRIEIDNTFAGKPTHPVGKALEHALTHFQLHHEYFIEIIDGMEMDLFQHRYEAFKHLALYCHRVASVVGLLAVEIFGYRNRQTLKYAEKLGLALQMTNIIRDVREDAERGRIYLPQEDLQRFNVKEADILALKQTHELTQLLEFETQRARQFYHEALAVLPIEDRYSQRTGLMMSAIYSATLDEIEKDGFNVMTHRVSLTPIRKLWIAWKTGRQEKKNNQ</sequence>
<dbReference type="EMBL" id="LAZR01001019">
    <property type="protein sequence ID" value="KKN52448.1"/>
    <property type="molecule type" value="Genomic_DNA"/>
</dbReference>
<dbReference type="SFLD" id="SFLDG01018">
    <property type="entry name" value="Squalene/Phytoene_Synthase_Lik"/>
    <property type="match status" value="1"/>
</dbReference>
<dbReference type="NCBIfam" id="TIGR03465">
    <property type="entry name" value="HpnD"/>
    <property type="match status" value="1"/>
</dbReference>
<dbReference type="InterPro" id="IPR017828">
    <property type="entry name" value="SQ_synth_HpnD-like"/>
</dbReference>
<organism evidence="2">
    <name type="scientific">marine sediment metagenome</name>
    <dbReference type="NCBI Taxonomy" id="412755"/>
    <lineage>
        <taxon>unclassified sequences</taxon>
        <taxon>metagenomes</taxon>
        <taxon>ecological metagenomes</taxon>
    </lineage>
</organism>
<dbReference type="InterPro" id="IPR019845">
    <property type="entry name" value="Squalene/phytoene_synthase_CS"/>
</dbReference>
<dbReference type="CDD" id="cd00683">
    <property type="entry name" value="Trans_IPPS_HH"/>
    <property type="match status" value="1"/>
</dbReference>
<comment type="caution">
    <text evidence="2">The sequence shown here is derived from an EMBL/GenBank/DDBJ whole genome shotgun (WGS) entry which is preliminary data.</text>
</comment>
<accession>A0A0F9UFS6</accession>
<dbReference type="Gene3D" id="1.10.600.10">
    <property type="entry name" value="Farnesyl Diphosphate Synthase"/>
    <property type="match status" value="1"/>
</dbReference>
<dbReference type="SFLD" id="SFLDG01212">
    <property type="entry name" value="Phytoene_synthase_like"/>
    <property type="match status" value="1"/>
</dbReference>
<keyword evidence="1" id="KW-0808">Transferase</keyword>
<protein>
    <recommendedName>
        <fullName evidence="3">Squalene synthase HpnD</fullName>
    </recommendedName>
</protein>
<dbReference type="InterPro" id="IPR002060">
    <property type="entry name" value="Squ/phyt_synthse"/>
</dbReference>
<dbReference type="InterPro" id="IPR008949">
    <property type="entry name" value="Isoprenoid_synthase_dom_sf"/>
</dbReference>
<evidence type="ECO:0000256" key="1">
    <source>
        <dbReference type="ARBA" id="ARBA00022679"/>
    </source>
</evidence>
<dbReference type="AlphaFoldDB" id="A0A0F9UFS6"/>
<reference evidence="2" key="1">
    <citation type="journal article" date="2015" name="Nature">
        <title>Complex archaea that bridge the gap between prokaryotes and eukaryotes.</title>
        <authorList>
            <person name="Spang A."/>
            <person name="Saw J.H."/>
            <person name="Jorgensen S.L."/>
            <person name="Zaremba-Niedzwiedzka K."/>
            <person name="Martijn J."/>
            <person name="Lind A.E."/>
            <person name="van Eijk R."/>
            <person name="Schleper C."/>
            <person name="Guy L."/>
            <person name="Ettema T.J."/>
        </authorList>
    </citation>
    <scope>NUCLEOTIDE SEQUENCE</scope>
</reference>
<gene>
    <name evidence="2" type="ORF">LCGC14_0612500</name>
</gene>
<dbReference type="InterPro" id="IPR033904">
    <property type="entry name" value="Trans_IPPS_HH"/>
</dbReference>
<dbReference type="GO" id="GO:0051996">
    <property type="term" value="F:squalene synthase [NAD(P)H] activity"/>
    <property type="evidence" value="ECO:0007669"/>
    <property type="project" value="InterPro"/>
</dbReference>
<dbReference type="PROSITE" id="PS01045">
    <property type="entry name" value="SQUALEN_PHYTOEN_SYN_2"/>
    <property type="match status" value="1"/>
</dbReference>
<dbReference type="GO" id="GO:0004311">
    <property type="term" value="F:geranylgeranyl diphosphate synthase activity"/>
    <property type="evidence" value="ECO:0007669"/>
    <property type="project" value="InterPro"/>
</dbReference>